<gene>
    <name evidence="3" type="ORF">AALT52_08060</name>
</gene>
<dbReference type="SUPFAM" id="SSF54593">
    <property type="entry name" value="Glyoxalase/Bleomycin resistance protein/Dihydroxybiphenyl dioxygenase"/>
    <property type="match status" value="1"/>
</dbReference>
<evidence type="ECO:0000313" key="3">
    <source>
        <dbReference type="EMBL" id="MEY8662840.1"/>
    </source>
</evidence>
<dbReference type="CDD" id="cd08352">
    <property type="entry name" value="VOC_Bs_YwkD_like"/>
    <property type="match status" value="1"/>
</dbReference>
<organism evidence="3 4">
    <name type="scientific">Ligilactobacillus faecis</name>
    <dbReference type="NCBI Taxonomy" id="762833"/>
    <lineage>
        <taxon>Bacteria</taxon>
        <taxon>Bacillati</taxon>
        <taxon>Bacillota</taxon>
        <taxon>Bacilli</taxon>
        <taxon>Lactobacillales</taxon>
        <taxon>Lactobacillaceae</taxon>
        <taxon>Ligilactobacillus</taxon>
    </lineage>
</organism>
<name>A0ABV4DQU7_9LACO</name>
<keyword evidence="4" id="KW-1185">Reference proteome</keyword>
<dbReference type="Gene3D" id="3.10.180.10">
    <property type="entry name" value="2,3-Dihydroxybiphenyl 1,2-Dioxygenase, domain 1"/>
    <property type="match status" value="1"/>
</dbReference>
<proteinExistence type="predicted"/>
<sequence>MEFSTPHHIALICHDRTKALHFYRDILGFTLTAEHVRPEKNDILLLLCKAELVLELFIKPDAPARVSGSTGEACGLRHLAFKTADVEQAKRYLEAQNVKCEAVRVDDYNGKKMLFFFDPDGLPLELHE</sequence>
<reference evidence="3 4" key="1">
    <citation type="submission" date="2024-03" db="EMBL/GenBank/DDBJ databases">
        <title>Mouse gut bacterial collection (mGBC) of GemPharmatech.</title>
        <authorList>
            <person name="He Y."/>
            <person name="Dong L."/>
            <person name="Wu D."/>
            <person name="Gao X."/>
            <person name="Lin Z."/>
        </authorList>
    </citation>
    <scope>NUCLEOTIDE SEQUENCE [LARGE SCALE GENOMIC DNA]</scope>
    <source>
        <strain evidence="3 4">15-30</strain>
    </source>
</reference>
<dbReference type="EMBL" id="JBCLUF010000030">
    <property type="protein sequence ID" value="MEY8662840.1"/>
    <property type="molecule type" value="Genomic_DNA"/>
</dbReference>
<dbReference type="InterPro" id="IPR037478">
    <property type="entry name" value="YwkD-like_dom"/>
</dbReference>
<accession>A0ABV4DQU7</accession>
<dbReference type="PROSITE" id="PS51819">
    <property type="entry name" value="VOC"/>
    <property type="match status" value="1"/>
</dbReference>
<dbReference type="PANTHER" id="PTHR36113">
    <property type="entry name" value="LYASE, PUTATIVE-RELATED-RELATED"/>
    <property type="match status" value="1"/>
</dbReference>
<keyword evidence="1" id="KW-0479">Metal-binding</keyword>
<protein>
    <submittedName>
        <fullName evidence="3">VOC family protein</fullName>
    </submittedName>
</protein>
<comment type="caution">
    <text evidence="3">The sequence shown here is derived from an EMBL/GenBank/DDBJ whole genome shotgun (WGS) entry which is preliminary data.</text>
</comment>
<evidence type="ECO:0000313" key="4">
    <source>
        <dbReference type="Proteomes" id="UP001565236"/>
    </source>
</evidence>
<dbReference type="RefSeq" id="WP_369942694.1">
    <property type="nucleotide sequence ID" value="NZ_JBCLUF010000030.1"/>
</dbReference>
<dbReference type="InterPro" id="IPR029068">
    <property type="entry name" value="Glyas_Bleomycin-R_OHBP_Dase"/>
</dbReference>
<dbReference type="Proteomes" id="UP001565236">
    <property type="component" value="Unassembled WGS sequence"/>
</dbReference>
<dbReference type="InterPro" id="IPR037523">
    <property type="entry name" value="VOC_core"/>
</dbReference>
<dbReference type="InterPro" id="IPR004360">
    <property type="entry name" value="Glyas_Fos-R_dOase_dom"/>
</dbReference>
<dbReference type="PANTHER" id="PTHR36113:SF6">
    <property type="entry name" value="FOSFOMYCIN RESISTANCE PROTEIN FOSX"/>
    <property type="match status" value="1"/>
</dbReference>
<evidence type="ECO:0000259" key="2">
    <source>
        <dbReference type="PROSITE" id="PS51819"/>
    </source>
</evidence>
<dbReference type="Pfam" id="PF00903">
    <property type="entry name" value="Glyoxalase"/>
    <property type="match status" value="1"/>
</dbReference>
<evidence type="ECO:0000256" key="1">
    <source>
        <dbReference type="ARBA" id="ARBA00022723"/>
    </source>
</evidence>
<feature type="domain" description="VOC" evidence="2">
    <location>
        <begin position="5"/>
        <end position="128"/>
    </location>
</feature>
<dbReference type="InterPro" id="IPR051332">
    <property type="entry name" value="Fosfomycin_Res_Enzymes"/>
</dbReference>